<dbReference type="PROSITE" id="PS01064">
    <property type="entry name" value="PYRIDOX_OXIDASE"/>
    <property type="match status" value="1"/>
</dbReference>
<dbReference type="GO" id="GO:0008615">
    <property type="term" value="P:pyridoxine biosynthetic process"/>
    <property type="evidence" value="ECO:0007669"/>
    <property type="project" value="InterPro"/>
</dbReference>
<dbReference type="NCBIfam" id="NF004231">
    <property type="entry name" value="PRK05679.1"/>
    <property type="match status" value="1"/>
</dbReference>
<dbReference type="InterPro" id="IPR019576">
    <property type="entry name" value="Pyridoxamine_oxidase_dimer_C"/>
</dbReference>
<dbReference type="PANTHER" id="PTHR10851:SF0">
    <property type="entry name" value="PYRIDOXINE-5'-PHOSPHATE OXIDASE"/>
    <property type="match status" value="1"/>
</dbReference>
<sequence>MPNRDYQNERRDYSAPGLSKTQLNAVPFIQFSQWMKEALASPITDATAMSLATVDCSGQPHNRIVLLKETTANGFIFYTHYDSAKGDEIQHNPKAALLFFWPELDRQIRIEGELIKVSKATSQAYFESRPRDSQLAALSSVQSKEVSSRKTLESTFAQNAEKYQDQPIPHPEYWGGYCLRPNKFEFWQGRPNRLHDRFIYTPNENATQWSIQRLSP</sequence>
<keyword evidence="2" id="KW-0285">Flavoprotein</keyword>
<feature type="domain" description="Pyridoxine 5'-phosphate oxidase dimerisation C-terminal" evidence="6">
    <location>
        <begin position="174"/>
        <end position="216"/>
    </location>
</feature>
<dbReference type="Pfam" id="PF10590">
    <property type="entry name" value="PNP_phzG_C"/>
    <property type="match status" value="1"/>
</dbReference>
<keyword evidence="3" id="KW-0288">FMN</keyword>
<dbReference type="InterPro" id="IPR011576">
    <property type="entry name" value="Pyridox_Oxase_N"/>
</dbReference>
<evidence type="ECO:0000259" key="5">
    <source>
        <dbReference type="Pfam" id="PF01243"/>
    </source>
</evidence>
<dbReference type="EC" id="1.4.3.5" evidence="7"/>
<evidence type="ECO:0000256" key="1">
    <source>
        <dbReference type="ARBA" id="ARBA00001917"/>
    </source>
</evidence>
<accession>A0A3B0W858</accession>
<evidence type="ECO:0000313" key="7">
    <source>
        <dbReference type="EMBL" id="VAW46877.1"/>
    </source>
</evidence>
<dbReference type="GO" id="GO:0004733">
    <property type="term" value="F:pyridoxamine phosphate oxidase activity"/>
    <property type="evidence" value="ECO:0007669"/>
    <property type="project" value="UniProtKB-EC"/>
</dbReference>
<dbReference type="PIRSF" id="PIRSF000190">
    <property type="entry name" value="Pyd_amn-ph_oxd"/>
    <property type="match status" value="1"/>
</dbReference>
<feature type="domain" description="Pyridoxamine 5'-phosphate oxidase N-terminal" evidence="5">
    <location>
        <begin position="35"/>
        <end position="158"/>
    </location>
</feature>
<dbReference type="AlphaFoldDB" id="A0A3B0W858"/>
<gene>
    <name evidence="7" type="ORF">MNBD_GAMMA03-2002</name>
</gene>
<protein>
    <submittedName>
        <fullName evidence="7">Pyridoxamine 5'-phosphate oxidase</fullName>
        <ecNumber evidence="7">1.4.3.5</ecNumber>
    </submittedName>
</protein>
<dbReference type="SUPFAM" id="SSF50475">
    <property type="entry name" value="FMN-binding split barrel"/>
    <property type="match status" value="1"/>
</dbReference>
<comment type="cofactor">
    <cofactor evidence="1">
        <name>FMN</name>
        <dbReference type="ChEBI" id="CHEBI:58210"/>
    </cofactor>
</comment>
<reference evidence="7" key="1">
    <citation type="submission" date="2018-06" db="EMBL/GenBank/DDBJ databases">
        <authorList>
            <person name="Zhirakovskaya E."/>
        </authorList>
    </citation>
    <scope>NUCLEOTIDE SEQUENCE</scope>
</reference>
<organism evidence="7">
    <name type="scientific">hydrothermal vent metagenome</name>
    <dbReference type="NCBI Taxonomy" id="652676"/>
    <lineage>
        <taxon>unclassified sequences</taxon>
        <taxon>metagenomes</taxon>
        <taxon>ecological metagenomes</taxon>
    </lineage>
</organism>
<evidence type="ECO:0000256" key="2">
    <source>
        <dbReference type="ARBA" id="ARBA00022630"/>
    </source>
</evidence>
<dbReference type="Gene3D" id="2.30.110.10">
    <property type="entry name" value="Electron Transport, Fmn-binding Protein, Chain A"/>
    <property type="match status" value="1"/>
</dbReference>
<dbReference type="EMBL" id="UOFC01000118">
    <property type="protein sequence ID" value="VAW46877.1"/>
    <property type="molecule type" value="Genomic_DNA"/>
</dbReference>
<evidence type="ECO:0000256" key="4">
    <source>
        <dbReference type="ARBA" id="ARBA00023002"/>
    </source>
</evidence>
<dbReference type="Pfam" id="PF01243">
    <property type="entry name" value="PNPOx_N"/>
    <property type="match status" value="1"/>
</dbReference>
<dbReference type="InterPro" id="IPR019740">
    <property type="entry name" value="Pyridox_Oxase_CS"/>
</dbReference>
<dbReference type="PANTHER" id="PTHR10851">
    <property type="entry name" value="PYRIDOXINE-5-PHOSPHATE OXIDASE"/>
    <property type="match status" value="1"/>
</dbReference>
<dbReference type="InterPro" id="IPR000659">
    <property type="entry name" value="Pyridox_Oxase"/>
</dbReference>
<dbReference type="InterPro" id="IPR012349">
    <property type="entry name" value="Split_barrel_FMN-bd"/>
</dbReference>
<dbReference type="GO" id="GO:0010181">
    <property type="term" value="F:FMN binding"/>
    <property type="evidence" value="ECO:0007669"/>
    <property type="project" value="InterPro"/>
</dbReference>
<name>A0A3B0W858_9ZZZZ</name>
<keyword evidence="4 7" id="KW-0560">Oxidoreductase</keyword>
<evidence type="ECO:0000259" key="6">
    <source>
        <dbReference type="Pfam" id="PF10590"/>
    </source>
</evidence>
<proteinExistence type="inferred from homology"/>
<dbReference type="HAMAP" id="MF_01629">
    <property type="entry name" value="PdxH"/>
    <property type="match status" value="1"/>
</dbReference>
<evidence type="ECO:0000256" key="3">
    <source>
        <dbReference type="ARBA" id="ARBA00022643"/>
    </source>
</evidence>
<dbReference type="NCBIfam" id="TIGR00558">
    <property type="entry name" value="pdxH"/>
    <property type="match status" value="1"/>
</dbReference>